<dbReference type="Proteomes" id="UP000039865">
    <property type="component" value="Unassembled WGS sequence"/>
</dbReference>
<dbReference type="PROSITE" id="PS50022">
    <property type="entry name" value="FA58C_3"/>
    <property type="match status" value="1"/>
</dbReference>
<dbReference type="Gene3D" id="2.60.120.260">
    <property type="entry name" value="Galactose-binding domain-like"/>
    <property type="match status" value="1"/>
</dbReference>
<dbReference type="AlphaFoldDB" id="A0A078AVY7"/>
<dbReference type="SUPFAM" id="SSF49785">
    <property type="entry name" value="Galactose-binding domain-like"/>
    <property type="match status" value="1"/>
</dbReference>
<keyword evidence="3" id="KW-1185">Reference proteome</keyword>
<dbReference type="InterPro" id="IPR008979">
    <property type="entry name" value="Galactose-bd-like_sf"/>
</dbReference>
<proteinExistence type="predicted"/>
<organism evidence="2 3">
    <name type="scientific">Stylonychia lemnae</name>
    <name type="common">Ciliate</name>
    <dbReference type="NCBI Taxonomy" id="5949"/>
    <lineage>
        <taxon>Eukaryota</taxon>
        <taxon>Sar</taxon>
        <taxon>Alveolata</taxon>
        <taxon>Ciliophora</taxon>
        <taxon>Intramacronucleata</taxon>
        <taxon>Spirotrichea</taxon>
        <taxon>Stichotrichia</taxon>
        <taxon>Sporadotrichida</taxon>
        <taxon>Oxytrichidae</taxon>
        <taxon>Stylonychinae</taxon>
        <taxon>Stylonychia</taxon>
    </lineage>
</organism>
<dbReference type="PANTHER" id="PTHR24543">
    <property type="entry name" value="MULTICOPPER OXIDASE-RELATED"/>
    <property type="match status" value="1"/>
</dbReference>
<feature type="domain" description="F5/8 type C" evidence="1">
    <location>
        <begin position="377"/>
        <end position="524"/>
    </location>
</feature>
<evidence type="ECO:0000313" key="2">
    <source>
        <dbReference type="EMBL" id="CDW86339.1"/>
    </source>
</evidence>
<dbReference type="OrthoDB" id="327567at2759"/>
<sequence length="526" mass="60730">MEQRQKTDEYIDKDDWDSNVVMQNDESQYKYQDRSLNLGSIQVDQSTLNFNLDNTLRNLSNNLPQNGSSSTRKLKTGISFESTLRMNDIQDTSENKPPDAKSEIVELVQDVQSVSQTIMFKQKEHIKNQANSGNVANTSKLILIWNSICRSITWFSFIKLLFASTNQVIVATVICCTKLSESGSLGLITNFSAILIVCEFDDILYNVMTISKFKRELRQNLVEQYKSLRKEAILKIQTMEDPENTSQIPEQQLQAFPTQAKSIQISASQEMYSSRRRDSIALDKQKSFQLILQIEKNKVVMKALSKKFKKMWYQKLNDIIQKTPEEYETQLYSRIEENFMKIKIDVTKVNGKIFNILKLHWVCKFIFVASISFLAYGDIHRAARLNGANQNGYRLTSSSSFPSWEVTHSRLDTDFQKQQGQGSAWCPLFANTSEYIQISSTIDEYWDNLIIQGSPDNDNWVTQVAIYYSDDIDSFQLMKIADANSDRNTKVKIDLDRTVKAQTLRIQPLTWNNYPCLRFDAYFISN</sequence>
<protein>
    <recommendedName>
        <fullName evidence="1">F5/8 type C domain-containing protein</fullName>
    </recommendedName>
</protein>
<dbReference type="EMBL" id="CCKQ01014557">
    <property type="protein sequence ID" value="CDW86339.1"/>
    <property type="molecule type" value="Genomic_DNA"/>
</dbReference>
<evidence type="ECO:0000313" key="3">
    <source>
        <dbReference type="Proteomes" id="UP000039865"/>
    </source>
</evidence>
<dbReference type="InterPro" id="IPR000421">
    <property type="entry name" value="FA58C"/>
</dbReference>
<evidence type="ECO:0000259" key="1">
    <source>
        <dbReference type="PROSITE" id="PS50022"/>
    </source>
</evidence>
<gene>
    <name evidence="2" type="primary">Contig15590.g16611</name>
    <name evidence="2" type="ORF">STYLEM_15433</name>
</gene>
<accession>A0A078AVY7</accession>
<dbReference type="InParanoid" id="A0A078AVY7"/>
<name>A0A078AVY7_STYLE</name>
<reference evidence="2 3" key="1">
    <citation type="submission" date="2014-06" db="EMBL/GenBank/DDBJ databases">
        <authorList>
            <person name="Swart Estienne"/>
        </authorList>
    </citation>
    <scope>NUCLEOTIDE SEQUENCE [LARGE SCALE GENOMIC DNA]</scope>
    <source>
        <strain evidence="2 3">130c</strain>
    </source>
</reference>
<dbReference type="Pfam" id="PF00754">
    <property type="entry name" value="F5_F8_type_C"/>
    <property type="match status" value="1"/>
</dbReference>